<evidence type="ECO:0000313" key="1">
    <source>
        <dbReference type="EMBL" id="KAG0440332.1"/>
    </source>
</evidence>
<dbReference type="EMBL" id="JABSTQ010005038">
    <property type="protein sequence ID" value="KAG0440332.1"/>
    <property type="molecule type" value="Genomic_DNA"/>
</dbReference>
<organism evidence="1 2">
    <name type="scientific">Ixodes persulcatus</name>
    <name type="common">Taiga tick</name>
    <dbReference type="NCBI Taxonomy" id="34615"/>
    <lineage>
        <taxon>Eukaryota</taxon>
        <taxon>Metazoa</taxon>
        <taxon>Ecdysozoa</taxon>
        <taxon>Arthropoda</taxon>
        <taxon>Chelicerata</taxon>
        <taxon>Arachnida</taxon>
        <taxon>Acari</taxon>
        <taxon>Parasitiformes</taxon>
        <taxon>Ixodida</taxon>
        <taxon>Ixodoidea</taxon>
        <taxon>Ixodidae</taxon>
        <taxon>Ixodinae</taxon>
        <taxon>Ixodes</taxon>
    </lineage>
</organism>
<protein>
    <submittedName>
        <fullName evidence="1">Uncharacterized protein</fullName>
    </submittedName>
</protein>
<evidence type="ECO:0000313" key="2">
    <source>
        <dbReference type="Proteomes" id="UP000805193"/>
    </source>
</evidence>
<dbReference type="Proteomes" id="UP000805193">
    <property type="component" value="Unassembled WGS sequence"/>
</dbReference>
<sequence length="406" mass="43418">MAAEVRNVGEVCSEEALIIGVERYPWLCNDRRLDYRDIVKRANPWHAIGIAVGEAQPEPPKKGPPASPTGTKSPKMADQTQERAAAPATPQDSPVAYHTRQHRRPPPVKEKSASPLSPGMRILSQLAAAQLSSLQRPPRTPGAQEGHSPAPHPRPQGLVPFGPWRLSSPSPERPPTIAIHRPPSPPIPAPSTTEDKQPEPLPATPPPHPAPPRAPAEKQHHIPDETSEPRATAPSTAPPSMSTDKPPRPPSPPNKQQRGPPPTPHRTAQCLPKGPATTLVAGPRKHPALKKKATGKTTGAGAKKNKERNAGERTSSSSADADSNEMNRIEATVATAKRFAGMADDCTGADEALEETRSTNIAANAPADHVNQRQQNNPPAPRKRINMPAGGLCCAFWTPGRLGRRK</sequence>
<keyword evidence="2" id="KW-1185">Reference proteome</keyword>
<comment type="caution">
    <text evidence="1">The sequence shown here is derived from an EMBL/GenBank/DDBJ whole genome shotgun (WGS) entry which is preliminary data.</text>
</comment>
<reference evidence="1 2" key="1">
    <citation type="journal article" date="2020" name="Cell">
        <title>Large-Scale Comparative Analyses of Tick Genomes Elucidate Their Genetic Diversity and Vector Capacities.</title>
        <authorList>
            <consortium name="Tick Genome and Microbiome Consortium (TIGMIC)"/>
            <person name="Jia N."/>
            <person name="Wang J."/>
            <person name="Shi W."/>
            <person name="Du L."/>
            <person name="Sun Y."/>
            <person name="Zhan W."/>
            <person name="Jiang J.F."/>
            <person name="Wang Q."/>
            <person name="Zhang B."/>
            <person name="Ji P."/>
            <person name="Bell-Sakyi L."/>
            <person name="Cui X.M."/>
            <person name="Yuan T.T."/>
            <person name="Jiang B.G."/>
            <person name="Yang W.F."/>
            <person name="Lam T.T."/>
            <person name="Chang Q.C."/>
            <person name="Ding S.J."/>
            <person name="Wang X.J."/>
            <person name="Zhu J.G."/>
            <person name="Ruan X.D."/>
            <person name="Zhao L."/>
            <person name="Wei J.T."/>
            <person name="Ye R.Z."/>
            <person name="Que T.C."/>
            <person name="Du C.H."/>
            <person name="Zhou Y.H."/>
            <person name="Cheng J.X."/>
            <person name="Dai P.F."/>
            <person name="Guo W.B."/>
            <person name="Han X.H."/>
            <person name="Huang E.J."/>
            <person name="Li L.F."/>
            <person name="Wei W."/>
            <person name="Gao Y.C."/>
            <person name="Liu J.Z."/>
            <person name="Shao H.Z."/>
            <person name="Wang X."/>
            <person name="Wang C.C."/>
            <person name="Yang T.C."/>
            <person name="Huo Q.B."/>
            <person name="Li W."/>
            <person name="Chen H.Y."/>
            <person name="Chen S.E."/>
            <person name="Zhou L.G."/>
            <person name="Ni X.B."/>
            <person name="Tian J.H."/>
            <person name="Sheng Y."/>
            <person name="Liu T."/>
            <person name="Pan Y.S."/>
            <person name="Xia L.Y."/>
            <person name="Li J."/>
            <person name="Zhao F."/>
            <person name="Cao W.C."/>
        </authorList>
    </citation>
    <scope>NUCLEOTIDE SEQUENCE [LARGE SCALE GENOMIC DNA]</scope>
    <source>
        <strain evidence="1">Iper-2018</strain>
    </source>
</reference>
<accession>A0AC60QRB1</accession>
<name>A0AC60QRB1_IXOPE</name>
<proteinExistence type="predicted"/>
<gene>
    <name evidence="1" type="ORF">HPB47_016328</name>
</gene>